<keyword evidence="3 5" id="KW-0802">TPR repeat</keyword>
<dbReference type="GO" id="GO:0003755">
    <property type="term" value="F:peptidyl-prolyl cis-trans isomerase activity"/>
    <property type="evidence" value="ECO:0007669"/>
    <property type="project" value="UniProtKB-KW"/>
</dbReference>
<dbReference type="Pfam" id="PF00254">
    <property type="entry name" value="FKBP_C"/>
    <property type="match status" value="1"/>
</dbReference>
<evidence type="ECO:0000256" key="1">
    <source>
        <dbReference type="ARBA" id="ARBA00009648"/>
    </source>
</evidence>
<keyword evidence="7" id="KW-1185">Reference proteome</keyword>
<dbReference type="EC" id="5.2.1.8" evidence="4"/>
<name>A0A2I4CT63_AUSLI</name>
<dbReference type="GO" id="GO:0034587">
    <property type="term" value="P:piRNA processing"/>
    <property type="evidence" value="ECO:0007669"/>
    <property type="project" value="TreeGrafter"/>
</dbReference>
<dbReference type="GO" id="GO:0005737">
    <property type="term" value="C:cytoplasm"/>
    <property type="evidence" value="ECO:0007669"/>
    <property type="project" value="TreeGrafter"/>
</dbReference>
<keyword evidence="4 8" id="KW-0413">Isomerase</keyword>
<accession>A0A2I4CT63</accession>
<dbReference type="RefSeq" id="XP_013883182.1">
    <property type="nucleotide sequence ID" value="XM_014027728.1"/>
</dbReference>
<dbReference type="InParanoid" id="A0A2I4CT63"/>
<gene>
    <name evidence="8" type="primary">fkbp6</name>
</gene>
<dbReference type="Pfam" id="PF14559">
    <property type="entry name" value="TPR_19"/>
    <property type="match status" value="1"/>
</dbReference>
<feature type="domain" description="PPIase FKBP-type" evidence="6">
    <location>
        <begin position="58"/>
        <end position="147"/>
    </location>
</feature>
<dbReference type="PROSITE" id="PS50059">
    <property type="entry name" value="FKBP_PPIASE"/>
    <property type="match status" value="1"/>
</dbReference>
<dbReference type="SMART" id="SM00028">
    <property type="entry name" value="TPR"/>
    <property type="match status" value="3"/>
</dbReference>
<dbReference type="GO" id="GO:0007283">
    <property type="term" value="P:spermatogenesis"/>
    <property type="evidence" value="ECO:0007669"/>
    <property type="project" value="TreeGrafter"/>
</dbReference>
<evidence type="ECO:0000256" key="4">
    <source>
        <dbReference type="PROSITE-ProRule" id="PRU00277"/>
    </source>
</evidence>
<proteinExistence type="inferred from homology"/>
<reference evidence="8" key="1">
    <citation type="submission" date="2025-08" db="UniProtKB">
        <authorList>
            <consortium name="RefSeq"/>
        </authorList>
    </citation>
    <scope>IDENTIFICATION</scope>
</reference>
<dbReference type="PANTHER" id="PTHR46674:SF1">
    <property type="entry name" value="INACTIVE PEPTIDYL-PROLYL CIS-TRANS ISOMERASE FKBP6"/>
    <property type="match status" value="1"/>
</dbReference>
<dbReference type="Gene3D" id="3.10.50.40">
    <property type="match status" value="1"/>
</dbReference>
<dbReference type="SUPFAM" id="SSF54534">
    <property type="entry name" value="FKBP-like"/>
    <property type="match status" value="1"/>
</dbReference>
<dbReference type="AlphaFoldDB" id="A0A2I4CT63"/>
<dbReference type="SUPFAM" id="SSF48452">
    <property type="entry name" value="TPR-like"/>
    <property type="match status" value="1"/>
</dbReference>
<evidence type="ECO:0000259" key="6">
    <source>
        <dbReference type="PROSITE" id="PS50059"/>
    </source>
</evidence>
<dbReference type="FunCoup" id="A0A2I4CT63">
    <property type="interactions" value="594"/>
</dbReference>
<evidence type="ECO:0000256" key="2">
    <source>
        <dbReference type="ARBA" id="ARBA00022737"/>
    </source>
</evidence>
<evidence type="ECO:0000313" key="7">
    <source>
        <dbReference type="Proteomes" id="UP000192220"/>
    </source>
</evidence>
<dbReference type="OrthoDB" id="8116123at2759"/>
<dbReference type="InterPro" id="IPR046357">
    <property type="entry name" value="PPIase_dom_sf"/>
</dbReference>
<evidence type="ECO:0000256" key="3">
    <source>
        <dbReference type="ARBA" id="ARBA00022803"/>
    </source>
</evidence>
<organism evidence="7 8">
    <name type="scientific">Austrofundulus limnaeus</name>
    <name type="common">Annual killifish</name>
    <dbReference type="NCBI Taxonomy" id="52670"/>
    <lineage>
        <taxon>Eukaryota</taxon>
        <taxon>Metazoa</taxon>
        <taxon>Chordata</taxon>
        <taxon>Craniata</taxon>
        <taxon>Vertebrata</taxon>
        <taxon>Euteleostomi</taxon>
        <taxon>Actinopterygii</taxon>
        <taxon>Neopterygii</taxon>
        <taxon>Teleostei</taxon>
        <taxon>Neoteleostei</taxon>
        <taxon>Acanthomorphata</taxon>
        <taxon>Ovalentaria</taxon>
        <taxon>Atherinomorphae</taxon>
        <taxon>Cyprinodontiformes</taxon>
        <taxon>Rivulidae</taxon>
        <taxon>Austrofundulus</taxon>
    </lineage>
</organism>
<dbReference type="CTD" id="8468"/>
<sequence>MSLNGLISTFRRMRNADEMLTAPSPFEQLRQQMNDVLGDGGILKQVVLPGEGPPVPQNSSVLMYYSGFLEYSDQAFDSTTHLKYPPMMKLGRDVTVAGLELGLLTMKKGEFSRFLFQPQYAYGDMGCPPFIPGAATVLYEVHVLDYLDSAQVDDVTAMSPEEQNTIPLSTFLDAVNTLRSFGNRFFNQSRYENAKDRYKQAITLLKNRELQSEQEKDNLKTAQLPLYLNLSLTELRLENPHKALKYGNKALEIDSANTKALFRCGQAYLELCEYESAQSCLISAQAKKPFDHDINSLLRKVATCYKDSLDKEKEFYSKMFREQRDPETV</sequence>
<evidence type="ECO:0000313" key="8">
    <source>
        <dbReference type="RefSeq" id="XP_013883182.1"/>
    </source>
</evidence>
<comment type="similarity">
    <text evidence="1">Belongs to the FKBP6 family.</text>
</comment>
<dbReference type="PROSITE" id="PS50005">
    <property type="entry name" value="TPR"/>
    <property type="match status" value="1"/>
</dbReference>
<dbReference type="GeneID" id="106531805"/>
<dbReference type="InterPro" id="IPR042282">
    <property type="entry name" value="FKBP6/shu"/>
</dbReference>
<feature type="repeat" description="TPR" evidence="5">
    <location>
        <begin position="175"/>
        <end position="208"/>
    </location>
</feature>
<dbReference type="PANTHER" id="PTHR46674">
    <property type="entry name" value="INACTIVE PEPTIDYL-PROLYL CIS-TRANS ISOMERASE FKBP6"/>
    <property type="match status" value="1"/>
</dbReference>
<dbReference type="Proteomes" id="UP000192220">
    <property type="component" value="Unplaced"/>
</dbReference>
<keyword evidence="4" id="KW-0697">Rotamase</keyword>
<dbReference type="InterPro" id="IPR019734">
    <property type="entry name" value="TPR_rpt"/>
</dbReference>
<keyword evidence="2" id="KW-0677">Repeat</keyword>
<dbReference type="InterPro" id="IPR011990">
    <property type="entry name" value="TPR-like_helical_dom_sf"/>
</dbReference>
<comment type="catalytic activity">
    <reaction evidence="4">
        <text>[protein]-peptidylproline (omega=180) = [protein]-peptidylproline (omega=0)</text>
        <dbReference type="Rhea" id="RHEA:16237"/>
        <dbReference type="Rhea" id="RHEA-COMP:10747"/>
        <dbReference type="Rhea" id="RHEA-COMP:10748"/>
        <dbReference type="ChEBI" id="CHEBI:83833"/>
        <dbReference type="ChEBI" id="CHEBI:83834"/>
        <dbReference type="EC" id="5.2.1.8"/>
    </reaction>
</comment>
<dbReference type="InterPro" id="IPR001179">
    <property type="entry name" value="PPIase_FKBP_dom"/>
</dbReference>
<dbReference type="GO" id="GO:0051879">
    <property type="term" value="F:Hsp90 protein binding"/>
    <property type="evidence" value="ECO:0007669"/>
    <property type="project" value="TreeGrafter"/>
</dbReference>
<dbReference type="KEGG" id="alim:106531805"/>
<dbReference type="STRING" id="52670.A0A2I4CT63"/>
<evidence type="ECO:0000256" key="5">
    <source>
        <dbReference type="PROSITE-ProRule" id="PRU00339"/>
    </source>
</evidence>
<protein>
    <recommendedName>
        <fullName evidence="4">peptidylprolyl isomerase</fullName>
        <ecNumber evidence="4">5.2.1.8</ecNumber>
    </recommendedName>
</protein>
<dbReference type="Gene3D" id="1.25.40.10">
    <property type="entry name" value="Tetratricopeptide repeat domain"/>
    <property type="match status" value="1"/>
</dbReference>